<dbReference type="PANTHER" id="PTHR43335">
    <property type="entry name" value="ABC TRANSPORTER, ATP-BINDING PROTEIN"/>
    <property type="match status" value="1"/>
</dbReference>
<accession>A0A9W6HQT4</accession>
<feature type="domain" description="ABC transporter" evidence="5">
    <location>
        <begin position="2"/>
        <end position="227"/>
    </location>
</feature>
<organism evidence="6 7">
    <name type="scientific">Microbacterium keratanolyticum</name>
    <dbReference type="NCBI Taxonomy" id="67574"/>
    <lineage>
        <taxon>Bacteria</taxon>
        <taxon>Bacillati</taxon>
        <taxon>Actinomycetota</taxon>
        <taxon>Actinomycetes</taxon>
        <taxon>Micrococcales</taxon>
        <taxon>Microbacteriaceae</taxon>
        <taxon>Microbacterium</taxon>
    </lineage>
</organism>
<dbReference type="InterPro" id="IPR027417">
    <property type="entry name" value="P-loop_NTPase"/>
</dbReference>
<protein>
    <submittedName>
        <fullName evidence="6">ABC transporter ATP-binding protein</fullName>
    </submittedName>
</protein>
<comment type="caution">
    <text evidence="6">The sequence shown here is derived from an EMBL/GenBank/DDBJ whole genome shotgun (WGS) entry which is preliminary data.</text>
</comment>
<dbReference type="GO" id="GO:0016887">
    <property type="term" value="F:ATP hydrolysis activity"/>
    <property type="evidence" value="ECO:0007669"/>
    <property type="project" value="InterPro"/>
</dbReference>
<evidence type="ECO:0000259" key="5">
    <source>
        <dbReference type="PROSITE" id="PS50893"/>
    </source>
</evidence>
<reference evidence="6" key="1">
    <citation type="journal article" date="2014" name="Int. J. Syst. Evol. Microbiol.">
        <title>Complete genome sequence of Corynebacterium casei LMG S-19264T (=DSM 44701T), isolated from a smear-ripened cheese.</title>
        <authorList>
            <consortium name="US DOE Joint Genome Institute (JGI-PGF)"/>
            <person name="Walter F."/>
            <person name="Albersmeier A."/>
            <person name="Kalinowski J."/>
            <person name="Ruckert C."/>
        </authorList>
    </citation>
    <scope>NUCLEOTIDE SEQUENCE</scope>
    <source>
        <strain evidence="6">VKM Ac-1958</strain>
    </source>
</reference>
<dbReference type="PANTHER" id="PTHR43335:SF4">
    <property type="entry name" value="ABC TRANSPORTER, ATP-BINDING PROTEIN"/>
    <property type="match status" value="1"/>
</dbReference>
<dbReference type="Proteomes" id="UP001142325">
    <property type="component" value="Unassembled WGS sequence"/>
</dbReference>
<proteinExistence type="inferred from homology"/>
<keyword evidence="3" id="KW-0547">Nucleotide-binding</keyword>
<evidence type="ECO:0000256" key="3">
    <source>
        <dbReference type="ARBA" id="ARBA00022741"/>
    </source>
</evidence>
<gene>
    <name evidence="6" type="ORF">GCM10017596_05130</name>
</gene>
<dbReference type="AlphaFoldDB" id="A0A9W6HQT4"/>
<keyword evidence="7" id="KW-1185">Reference proteome</keyword>
<sequence length="299" mass="31409">MIEVKGVSKTFGTHRAARDVSFTAPAGQITAFVGPNGAGKSTVLRIIAGIAIADEGHVLVEGRPFADAANPAESLGVFLSAETIPVKARALDHLHYLALLQGRTLGDAQEALVQVGLGGSERTRVGAMSLGMRQRLGIAAAGLGSPRVLVLDEPANGLDPAGVQWFRDHIVHLARHGVTVLLSSHHMTELALVADRVVMIDRGQIVAEGTVADFVATDGTPPVRVRTSDPARLLDMLTAHGLTAGLHDDGIVVHGASAHEVGRIAYTDGPGVTHLAVIERSIEQTYFDRLQPVGQEGTR</sequence>
<dbReference type="SMART" id="SM00382">
    <property type="entry name" value="AAA"/>
    <property type="match status" value="1"/>
</dbReference>
<comment type="similarity">
    <text evidence="1">Belongs to the ABC transporter superfamily.</text>
</comment>
<dbReference type="EMBL" id="BSET01000001">
    <property type="protein sequence ID" value="GLK00798.1"/>
    <property type="molecule type" value="Genomic_DNA"/>
</dbReference>
<evidence type="ECO:0000256" key="2">
    <source>
        <dbReference type="ARBA" id="ARBA00022448"/>
    </source>
</evidence>
<evidence type="ECO:0000313" key="7">
    <source>
        <dbReference type="Proteomes" id="UP001142325"/>
    </source>
</evidence>
<reference evidence="6" key="2">
    <citation type="submission" date="2023-01" db="EMBL/GenBank/DDBJ databases">
        <authorList>
            <person name="Sun Q."/>
            <person name="Evtushenko L."/>
        </authorList>
    </citation>
    <scope>NUCLEOTIDE SEQUENCE</scope>
    <source>
        <strain evidence="6">VKM Ac-1958</strain>
    </source>
</reference>
<dbReference type="SUPFAM" id="SSF52540">
    <property type="entry name" value="P-loop containing nucleoside triphosphate hydrolases"/>
    <property type="match status" value="1"/>
</dbReference>
<dbReference type="InterPro" id="IPR003593">
    <property type="entry name" value="AAA+_ATPase"/>
</dbReference>
<evidence type="ECO:0000256" key="1">
    <source>
        <dbReference type="ARBA" id="ARBA00005417"/>
    </source>
</evidence>
<evidence type="ECO:0000256" key="4">
    <source>
        <dbReference type="ARBA" id="ARBA00022840"/>
    </source>
</evidence>
<keyword evidence="4 6" id="KW-0067">ATP-binding</keyword>
<dbReference type="RefSeq" id="WP_204938487.1">
    <property type="nucleotide sequence ID" value="NZ_BAAAUM010000001.1"/>
</dbReference>
<name>A0A9W6HQT4_9MICO</name>
<dbReference type="InterPro" id="IPR003439">
    <property type="entry name" value="ABC_transporter-like_ATP-bd"/>
</dbReference>
<dbReference type="Pfam" id="PF00005">
    <property type="entry name" value="ABC_tran"/>
    <property type="match status" value="1"/>
</dbReference>
<dbReference type="Gene3D" id="3.40.50.300">
    <property type="entry name" value="P-loop containing nucleotide triphosphate hydrolases"/>
    <property type="match status" value="1"/>
</dbReference>
<keyword evidence="2" id="KW-0813">Transport</keyword>
<dbReference type="PROSITE" id="PS50893">
    <property type="entry name" value="ABC_TRANSPORTER_2"/>
    <property type="match status" value="1"/>
</dbReference>
<evidence type="ECO:0000313" key="6">
    <source>
        <dbReference type="EMBL" id="GLK00798.1"/>
    </source>
</evidence>
<dbReference type="GO" id="GO:0005524">
    <property type="term" value="F:ATP binding"/>
    <property type="evidence" value="ECO:0007669"/>
    <property type="project" value="UniProtKB-KW"/>
</dbReference>